<dbReference type="Gene3D" id="1.10.630.10">
    <property type="entry name" value="Cytochrome P450"/>
    <property type="match status" value="1"/>
</dbReference>
<feature type="transmembrane region" description="Helical" evidence="1">
    <location>
        <begin position="20"/>
        <end position="39"/>
    </location>
</feature>
<organism evidence="2 3">
    <name type="scientific">Porphyra umbilicalis</name>
    <name type="common">Purple laver</name>
    <name type="synonym">Red alga</name>
    <dbReference type="NCBI Taxonomy" id="2786"/>
    <lineage>
        <taxon>Eukaryota</taxon>
        <taxon>Rhodophyta</taxon>
        <taxon>Bangiophyceae</taxon>
        <taxon>Bangiales</taxon>
        <taxon>Bangiaceae</taxon>
        <taxon>Porphyra</taxon>
    </lineage>
</organism>
<name>A0A1X6PKW5_PORUM</name>
<accession>A0A1X6PKW5</accession>
<dbReference type="InterPro" id="IPR036396">
    <property type="entry name" value="Cyt_P450_sf"/>
</dbReference>
<feature type="transmembrane region" description="Helical" evidence="1">
    <location>
        <begin position="96"/>
        <end position="117"/>
    </location>
</feature>
<evidence type="ECO:0000256" key="1">
    <source>
        <dbReference type="SAM" id="Phobius"/>
    </source>
</evidence>
<protein>
    <submittedName>
        <fullName evidence="2">Uncharacterized protein</fullName>
    </submittedName>
</protein>
<proteinExistence type="predicted"/>
<keyword evidence="1" id="KW-1133">Transmembrane helix</keyword>
<sequence length="242" mass="26596">MHHAGVPLIGDILTFVRDLLALVGRSHVFIASVLAIYTAQKQMTIVLGASPLATFFHGPDEDLNQTEVYRFFAQILRTQFMSTAALLLYLQQFRLLSLSLRVVMMVAVCIAFLGALADERELELFEALSQITIRTASWCLMGGTSPRLKLRKSGAMWRCGGRHTCGRAPEVCDAARVAPPNGDVAFVYSRGPYTGIQVTRADVQSLDADQQACGSRNFLPGYAIAYVKAERMDLMFSAKGLN</sequence>
<evidence type="ECO:0000313" key="2">
    <source>
        <dbReference type="EMBL" id="OSX81465.1"/>
    </source>
</evidence>
<dbReference type="Proteomes" id="UP000218209">
    <property type="component" value="Unassembled WGS sequence"/>
</dbReference>
<reference evidence="2 3" key="1">
    <citation type="submission" date="2017-03" db="EMBL/GenBank/DDBJ databases">
        <title>WGS assembly of Porphyra umbilicalis.</title>
        <authorList>
            <person name="Brawley S.H."/>
            <person name="Blouin N.A."/>
            <person name="Ficko-Blean E."/>
            <person name="Wheeler G.L."/>
            <person name="Lohr M."/>
            <person name="Goodson H.V."/>
            <person name="Jenkins J.W."/>
            <person name="Blaby-Haas C.E."/>
            <person name="Helliwell K.E."/>
            <person name="Chan C."/>
            <person name="Marriage T."/>
            <person name="Bhattacharya D."/>
            <person name="Klein A.S."/>
            <person name="Badis Y."/>
            <person name="Brodie J."/>
            <person name="Cao Y."/>
            <person name="Collen J."/>
            <person name="Dittami S.M."/>
            <person name="Gachon C.M."/>
            <person name="Green B.R."/>
            <person name="Karpowicz S."/>
            <person name="Kim J.W."/>
            <person name="Kudahl U."/>
            <person name="Lin S."/>
            <person name="Michel G."/>
            <person name="Mittag M."/>
            <person name="Olson B.J."/>
            <person name="Pangilinan J."/>
            <person name="Peng Y."/>
            <person name="Qiu H."/>
            <person name="Shu S."/>
            <person name="Singer J.T."/>
            <person name="Smith A.G."/>
            <person name="Sprecher B.N."/>
            <person name="Wagner V."/>
            <person name="Wang W."/>
            <person name="Wang Z.-Y."/>
            <person name="Yan J."/>
            <person name="Yarish C."/>
            <person name="Zoeuner-Riek S."/>
            <person name="Zhuang Y."/>
            <person name="Zou Y."/>
            <person name="Lindquist E.A."/>
            <person name="Grimwood J."/>
            <person name="Barry K."/>
            <person name="Rokhsar D.S."/>
            <person name="Schmutz J."/>
            <person name="Stiller J.W."/>
            <person name="Grossman A.R."/>
            <person name="Prochnik S.E."/>
        </authorList>
    </citation>
    <scope>NUCLEOTIDE SEQUENCE [LARGE SCALE GENOMIC DNA]</scope>
    <source>
        <strain evidence="2">4086291</strain>
    </source>
</reference>
<keyword evidence="3" id="KW-1185">Reference proteome</keyword>
<dbReference type="OrthoDB" id="1055148at2759"/>
<dbReference type="GO" id="GO:0016705">
    <property type="term" value="F:oxidoreductase activity, acting on paired donors, with incorporation or reduction of molecular oxygen"/>
    <property type="evidence" value="ECO:0007669"/>
    <property type="project" value="InterPro"/>
</dbReference>
<keyword evidence="1" id="KW-0812">Transmembrane</keyword>
<gene>
    <name evidence="2" type="ORF">BU14_0014s0019</name>
</gene>
<dbReference type="GO" id="GO:0020037">
    <property type="term" value="F:heme binding"/>
    <property type="evidence" value="ECO:0007669"/>
    <property type="project" value="InterPro"/>
</dbReference>
<dbReference type="EMBL" id="KV918761">
    <property type="protein sequence ID" value="OSX81465.1"/>
    <property type="molecule type" value="Genomic_DNA"/>
</dbReference>
<dbReference type="GO" id="GO:0005506">
    <property type="term" value="F:iron ion binding"/>
    <property type="evidence" value="ECO:0007669"/>
    <property type="project" value="InterPro"/>
</dbReference>
<dbReference type="GO" id="GO:0004497">
    <property type="term" value="F:monooxygenase activity"/>
    <property type="evidence" value="ECO:0007669"/>
    <property type="project" value="InterPro"/>
</dbReference>
<evidence type="ECO:0000313" key="3">
    <source>
        <dbReference type="Proteomes" id="UP000218209"/>
    </source>
</evidence>
<keyword evidence="1" id="KW-0472">Membrane</keyword>
<dbReference type="AlphaFoldDB" id="A0A1X6PKW5"/>